<dbReference type="RefSeq" id="WP_056982983.1">
    <property type="nucleotide sequence ID" value="NZ_BJVK01000003.1"/>
</dbReference>
<sequence length="71" mass="8007">MKDSWFNRKFYKTFDFWIGFALVVGDLSAIFFGPGLHLSMRSGFYIIGLLLGIFMIAQSMYVPGDGTNGRS</sequence>
<reference evidence="1" key="1">
    <citation type="submission" date="2019-07" db="EMBL/GenBank/DDBJ databases">
        <title>Whole genome shotgun sequence of Lactobacillus kefiri NBRC 15888.</title>
        <authorList>
            <person name="Hosoyama A."/>
            <person name="Uohara A."/>
            <person name="Ohji S."/>
            <person name="Ichikawa N."/>
        </authorList>
    </citation>
    <scope>NUCLEOTIDE SEQUENCE [LARGE SCALE GENOMIC DNA]</scope>
    <source>
        <strain evidence="1">NBRC 15888</strain>
    </source>
</reference>
<dbReference type="OrthoDB" id="2330128at2"/>
<name>A0A511DTP7_LENKE</name>
<evidence type="ECO:0000313" key="2">
    <source>
        <dbReference type="Proteomes" id="UP000321893"/>
    </source>
</evidence>
<dbReference type="AlphaFoldDB" id="A0A511DTP7"/>
<comment type="caution">
    <text evidence="1">The sequence shown here is derived from an EMBL/GenBank/DDBJ whole genome shotgun (WGS) entry which is preliminary data.</text>
</comment>
<proteinExistence type="predicted"/>
<dbReference type="EMBL" id="BJVK01000003">
    <property type="protein sequence ID" value="GEL27647.1"/>
    <property type="molecule type" value="Genomic_DNA"/>
</dbReference>
<gene>
    <name evidence="1" type="ORF">LKE01_04670</name>
</gene>
<protein>
    <submittedName>
        <fullName evidence="1">Uncharacterized protein</fullName>
    </submittedName>
</protein>
<dbReference type="GeneID" id="71566968"/>
<evidence type="ECO:0000313" key="1">
    <source>
        <dbReference type="EMBL" id="GEL27647.1"/>
    </source>
</evidence>
<dbReference type="Proteomes" id="UP000321893">
    <property type="component" value="Unassembled WGS sequence"/>
</dbReference>
<accession>A0A511DTP7</accession>
<organism evidence="1 2">
    <name type="scientific">Lentilactobacillus kefiri</name>
    <name type="common">Lactobacillus kefiri</name>
    <dbReference type="NCBI Taxonomy" id="33962"/>
    <lineage>
        <taxon>Bacteria</taxon>
        <taxon>Bacillati</taxon>
        <taxon>Bacillota</taxon>
        <taxon>Bacilli</taxon>
        <taxon>Lactobacillales</taxon>
        <taxon>Lactobacillaceae</taxon>
        <taxon>Lentilactobacillus</taxon>
    </lineage>
</organism>
<keyword evidence="2" id="KW-1185">Reference proteome</keyword>